<dbReference type="AlphaFoldDB" id="A0A2S3HG52"/>
<sequence>MELDAYGRNRASLHRSHARQQVYIHNTTTQRSNQRLRGHAESIARITTCMIEPMVMIRLWRQAGVVAGACRSLAAPILSATGNLSSPLGQTFVPSSVLVLLSYIFFWNFREISHHSLSTRCTYSSHICSPFISDTGLLQKLK</sequence>
<reference evidence="1" key="1">
    <citation type="submission" date="2018-04" db="EMBL/GenBank/DDBJ databases">
        <title>WGS assembly of Panicum hallii.</title>
        <authorList>
            <person name="Lovell J."/>
            <person name="Jenkins J."/>
            <person name="Lowry D."/>
            <person name="Mamidi S."/>
            <person name="Sreedasyam A."/>
            <person name="Weng X."/>
            <person name="Barry K."/>
            <person name="Bonette J."/>
            <person name="Campitelli B."/>
            <person name="Daum C."/>
            <person name="Gordon S."/>
            <person name="Gould B."/>
            <person name="Lipzen A."/>
            <person name="Macqueen A."/>
            <person name="Palacio-Mejia J."/>
            <person name="Plott C."/>
            <person name="Shakirov E."/>
            <person name="Shu S."/>
            <person name="Yoshinaga Y."/>
            <person name="Zane M."/>
            <person name="Rokhsar D."/>
            <person name="Grimwood J."/>
            <person name="Schmutz J."/>
            <person name="Juenger T."/>
        </authorList>
    </citation>
    <scope>NUCLEOTIDE SEQUENCE [LARGE SCALE GENOMIC DNA]</scope>
    <source>
        <strain evidence="1">FIL2</strain>
    </source>
</reference>
<gene>
    <name evidence="1" type="ORF">PAHAL_3G507900</name>
</gene>
<dbReference type="Gramene" id="PAN22027">
    <property type="protein sequence ID" value="PAN22027"/>
    <property type="gene ID" value="PAHAL_3G507900"/>
</dbReference>
<proteinExistence type="predicted"/>
<name>A0A2S3HG52_9POAL</name>
<evidence type="ECO:0000313" key="1">
    <source>
        <dbReference type="EMBL" id="PAN22027.1"/>
    </source>
</evidence>
<accession>A0A2S3HG52</accession>
<dbReference type="EMBL" id="CM008048">
    <property type="protein sequence ID" value="PAN22027.1"/>
    <property type="molecule type" value="Genomic_DNA"/>
</dbReference>
<organism evidence="1">
    <name type="scientific">Panicum hallii</name>
    <dbReference type="NCBI Taxonomy" id="206008"/>
    <lineage>
        <taxon>Eukaryota</taxon>
        <taxon>Viridiplantae</taxon>
        <taxon>Streptophyta</taxon>
        <taxon>Embryophyta</taxon>
        <taxon>Tracheophyta</taxon>
        <taxon>Spermatophyta</taxon>
        <taxon>Magnoliopsida</taxon>
        <taxon>Liliopsida</taxon>
        <taxon>Poales</taxon>
        <taxon>Poaceae</taxon>
        <taxon>PACMAD clade</taxon>
        <taxon>Panicoideae</taxon>
        <taxon>Panicodae</taxon>
        <taxon>Paniceae</taxon>
        <taxon>Panicinae</taxon>
        <taxon>Panicum</taxon>
        <taxon>Panicum sect. Panicum</taxon>
    </lineage>
</organism>
<dbReference type="Proteomes" id="UP000243499">
    <property type="component" value="Chromosome 3"/>
</dbReference>
<protein>
    <submittedName>
        <fullName evidence="1">Uncharacterized protein</fullName>
    </submittedName>
</protein>